<keyword evidence="3" id="KW-1003">Cell membrane</keyword>
<organism evidence="9 10">
    <name type="scientific">Lachnoclostridium phytofermentans</name>
    <dbReference type="NCBI Taxonomy" id="66219"/>
    <lineage>
        <taxon>Bacteria</taxon>
        <taxon>Bacillati</taxon>
        <taxon>Bacillota</taxon>
        <taxon>Clostridia</taxon>
        <taxon>Lachnospirales</taxon>
        <taxon>Lachnospiraceae</taxon>
    </lineage>
</organism>
<feature type="transmembrane region" description="Helical" evidence="7">
    <location>
        <begin position="221"/>
        <end position="245"/>
    </location>
</feature>
<feature type="transmembrane region" description="Helical" evidence="7">
    <location>
        <begin position="20"/>
        <end position="44"/>
    </location>
</feature>
<dbReference type="GO" id="GO:0005886">
    <property type="term" value="C:plasma membrane"/>
    <property type="evidence" value="ECO:0007669"/>
    <property type="project" value="UniProtKB-SubCell"/>
</dbReference>
<evidence type="ECO:0000259" key="8">
    <source>
        <dbReference type="PROSITE" id="PS50928"/>
    </source>
</evidence>
<dbReference type="PROSITE" id="PS50928">
    <property type="entry name" value="ABC_TM1"/>
    <property type="match status" value="1"/>
</dbReference>
<sequence length="324" mass="36561">MQNPKKSKKFVNYSKWGYIFLIPFFVIYTFFSLIPLLSTFYYSFFELYWANGGLSKVGPNFVGLKNYVKLFTESEFLKYFGNTMILWIIGFIPQILISLLLAALFTSNRLRLKKQGFFKSVIYMPNLIMASAFAMLFFTLFSPDGPVNQLLIQFGFVNAGDPIRFFSRITGTRGIIALMNFLMWFGNTTIMLMAGIMGIDQGLFEAAYVDGAKPTQVFKRITLPLLMPILSYVMITSLIGGIQMFDVPQILTSGSGSPNNTSKTVVMLLNSKLSPSLNYGDGGAISVILFMLTAICSVAVYRSMMNKTGNDEVKKKIREEQRRK</sequence>
<reference evidence="9 10" key="1">
    <citation type="journal article" date="2018" name="Nat. Biotechnol.">
        <title>A standardized bacterial taxonomy based on genome phylogeny substantially revises the tree of life.</title>
        <authorList>
            <person name="Parks D.H."/>
            <person name="Chuvochina M."/>
            <person name="Waite D.W."/>
            <person name="Rinke C."/>
            <person name="Skarshewski A."/>
            <person name="Chaumeil P.A."/>
            <person name="Hugenholtz P."/>
        </authorList>
    </citation>
    <scope>NUCLEOTIDE SEQUENCE [LARGE SCALE GENOMIC DNA]</scope>
    <source>
        <strain evidence="9">UBA11728</strain>
    </source>
</reference>
<evidence type="ECO:0000256" key="7">
    <source>
        <dbReference type="RuleBase" id="RU363032"/>
    </source>
</evidence>
<dbReference type="CDD" id="cd06261">
    <property type="entry name" value="TM_PBP2"/>
    <property type="match status" value="1"/>
</dbReference>
<dbReference type="PANTHER" id="PTHR30193:SF37">
    <property type="entry name" value="INNER MEMBRANE ABC TRANSPORTER PERMEASE PROTEIN YCJO"/>
    <property type="match status" value="1"/>
</dbReference>
<evidence type="ECO:0000256" key="1">
    <source>
        <dbReference type="ARBA" id="ARBA00004651"/>
    </source>
</evidence>
<feature type="transmembrane region" description="Helical" evidence="7">
    <location>
        <begin position="117"/>
        <end position="141"/>
    </location>
</feature>
<dbReference type="PANTHER" id="PTHR30193">
    <property type="entry name" value="ABC TRANSPORTER PERMEASE PROTEIN"/>
    <property type="match status" value="1"/>
</dbReference>
<comment type="subcellular location">
    <subcellularLocation>
        <location evidence="1 7">Cell membrane</location>
        <topology evidence="1 7">Multi-pass membrane protein</topology>
    </subcellularLocation>
</comment>
<protein>
    <submittedName>
        <fullName evidence="9">ABC transporter permease</fullName>
    </submittedName>
</protein>
<dbReference type="EMBL" id="DPVV01000271">
    <property type="protein sequence ID" value="HCL02400.1"/>
    <property type="molecule type" value="Genomic_DNA"/>
</dbReference>
<dbReference type="GO" id="GO:0055085">
    <property type="term" value="P:transmembrane transport"/>
    <property type="evidence" value="ECO:0007669"/>
    <property type="project" value="InterPro"/>
</dbReference>
<comment type="caution">
    <text evidence="9">The sequence shown here is derived from an EMBL/GenBank/DDBJ whole genome shotgun (WGS) entry which is preliminary data.</text>
</comment>
<evidence type="ECO:0000313" key="9">
    <source>
        <dbReference type="EMBL" id="HCL02400.1"/>
    </source>
</evidence>
<dbReference type="InterPro" id="IPR000515">
    <property type="entry name" value="MetI-like"/>
</dbReference>
<feature type="transmembrane region" description="Helical" evidence="7">
    <location>
        <begin position="84"/>
        <end position="105"/>
    </location>
</feature>
<evidence type="ECO:0000256" key="5">
    <source>
        <dbReference type="ARBA" id="ARBA00022989"/>
    </source>
</evidence>
<gene>
    <name evidence="9" type="ORF">DHW61_08295</name>
</gene>
<dbReference type="AlphaFoldDB" id="A0A3D2X5H8"/>
<keyword evidence="4 7" id="KW-0812">Transmembrane</keyword>
<keyword evidence="6 7" id="KW-0472">Membrane</keyword>
<evidence type="ECO:0000256" key="3">
    <source>
        <dbReference type="ARBA" id="ARBA00022475"/>
    </source>
</evidence>
<feature type="domain" description="ABC transmembrane type-1" evidence="8">
    <location>
        <begin position="80"/>
        <end position="300"/>
    </location>
</feature>
<keyword evidence="5 7" id="KW-1133">Transmembrane helix</keyword>
<evidence type="ECO:0000256" key="4">
    <source>
        <dbReference type="ARBA" id="ARBA00022692"/>
    </source>
</evidence>
<keyword evidence="2 7" id="KW-0813">Transport</keyword>
<feature type="transmembrane region" description="Helical" evidence="7">
    <location>
        <begin position="175"/>
        <end position="200"/>
    </location>
</feature>
<dbReference type="Gene3D" id="1.10.3720.10">
    <property type="entry name" value="MetI-like"/>
    <property type="match status" value="1"/>
</dbReference>
<dbReference type="Pfam" id="PF00528">
    <property type="entry name" value="BPD_transp_1"/>
    <property type="match status" value="1"/>
</dbReference>
<evidence type="ECO:0000256" key="2">
    <source>
        <dbReference type="ARBA" id="ARBA00022448"/>
    </source>
</evidence>
<dbReference type="InterPro" id="IPR051393">
    <property type="entry name" value="ABC_transporter_permease"/>
</dbReference>
<dbReference type="SUPFAM" id="SSF161098">
    <property type="entry name" value="MetI-like"/>
    <property type="match status" value="1"/>
</dbReference>
<dbReference type="InterPro" id="IPR035906">
    <property type="entry name" value="MetI-like_sf"/>
</dbReference>
<name>A0A3D2X5H8_9FIRM</name>
<evidence type="ECO:0000313" key="10">
    <source>
        <dbReference type="Proteomes" id="UP000262969"/>
    </source>
</evidence>
<dbReference type="Proteomes" id="UP000262969">
    <property type="component" value="Unassembled WGS sequence"/>
</dbReference>
<proteinExistence type="inferred from homology"/>
<evidence type="ECO:0000256" key="6">
    <source>
        <dbReference type="ARBA" id="ARBA00023136"/>
    </source>
</evidence>
<feature type="transmembrane region" description="Helical" evidence="7">
    <location>
        <begin position="282"/>
        <end position="301"/>
    </location>
</feature>
<accession>A0A3D2X5H8</accession>
<comment type="similarity">
    <text evidence="7">Belongs to the binding-protein-dependent transport system permease family.</text>
</comment>